<dbReference type="Proteomes" id="UP001281410">
    <property type="component" value="Unassembled WGS sequence"/>
</dbReference>
<dbReference type="InterPro" id="IPR001220">
    <property type="entry name" value="Legume_lectin_dom"/>
</dbReference>
<dbReference type="InterPro" id="IPR013320">
    <property type="entry name" value="ConA-like_dom_sf"/>
</dbReference>
<keyword evidence="5" id="KW-1185">Reference proteome</keyword>
<comment type="similarity">
    <text evidence="1">Belongs to the leguminous lectin family.</text>
</comment>
<evidence type="ECO:0000256" key="2">
    <source>
        <dbReference type="ARBA" id="ARBA00022734"/>
    </source>
</evidence>
<evidence type="ECO:0000313" key="4">
    <source>
        <dbReference type="EMBL" id="KAK3184908.1"/>
    </source>
</evidence>
<dbReference type="PANTHER" id="PTHR32401">
    <property type="entry name" value="CONCANAVALIN A-LIKE LECTIN FAMILY PROTEIN"/>
    <property type="match status" value="1"/>
</dbReference>
<sequence>MYCLANQCLGLPNDTTNALYSSRIFAVEFDTVQNQNLELHDINDNHVGIDISSLVQTYPNQLLTTTQMAPLTCLFFSRMEIQFNLSPLGLPRPRQSLISLPIEISLRYWRSICTMASLLKLVCL</sequence>
<dbReference type="EMBL" id="JANJYJ010000010">
    <property type="protein sequence ID" value="KAK3184908.1"/>
    <property type="molecule type" value="Genomic_DNA"/>
</dbReference>
<feature type="domain" description="Legume lectin" evidence="3">
    <location>
        <begin position="5"/>
        <end position="57"/>
    </location>
</feature>
<dbReference type="InterPro" id="IPR050258">
    <property type="entry name" value="Leguminous_Lectin"/>
</dbReference>
<dbReference type="AlphaFoldDB" id="A0AAE0DSY2"/>
<comment type="caution">
    <text evidence="4">The sequence shown here is derived from an EMBL/GenBank/DDBJ whole genome shotgun (WGS) entry which is preliminary data.</text>
</comment>
<dbReference type="PANTHER" id="PTHR32401:SF49">
    <property type="entry name" value="OS10G0129200 PROTEIN"/>
    <property type="match status" value="1"/>
</dbReference>
<accession>A0AAE0DSY2</accession>
<dbReference type="SUPFAM" id="SSF49899">
    <property type="entry name" value="Concanavalin A-like lectins/glucanases"/>
    <property type="match status" value="1"/>
</dbReference>
<dbReference type="Pfam" id="PF00139">
    <property type="entry name" value="Lectin_legB"/>
    <property type="match status" value="1"/>
</dbReference>
<name>A0AAE0DSY2_9ROSI</name>
<dbReference type="Gene3D" id="2.60.120.200">
    <property type="match status" value="1"/>
</dbReference>
<protein>
    <recommendedName>
        <fullName evidence="3">Legume lectin domain-containing protein</fullName>
    </recommendedName>
</protein>
<keyword evidence="2" id="KW-0430">Lectin</keyword>
<gene>
    <name evidence="4" type="ORF">Dsin_032194</name>
</gene>
<reference evidence="4" key="1">
    <citation type="journal article" date="2023" name="Plant J.">
        <title>Genome sequences and population genomics provide insights into the demographic history, inbreeding, and mutation load of two 'living fossil' tree species of Dipteronia.</title>
        <authorList>
            <person name="Feng Y."/>
            <person name="Comes H.P."/>
            <person name="Chen J."/>
            <person name="Zhu S."/>
            <person name="Lu R."/>
            <person name="Zhang X."/>
            <person name="Li P."/>
            <person name="Qiu J."/>
            <person name="Olsen K.M."/>
            <person name="Qiu Y."/>
        </authorList>
    </citation>
    <scope>NUCLEOTIDE SEQUENCE</scope>
    <source>
        <strain evidence="4">NBL</strain>
    </source>
</reference>
<organism evidence="4 5">
    <name type="scientific">Dipteronia sinensis</name>
    <dbReference type="NCBI Taxonomy" id="43782"/>
    <lineage>
        <taxon>Eukaryota</taxon>
        <taxon>Viridiplantae</taxon>
        <taxon>Streptophyta</taxon>
        <taxon>Embryophyta</taxon>
        <taxon>Tracheophyta</taxon>
        <taxon>Spermatophyta</taxon>
        <taxon>Magnoliopsida</taxon>
        <taxon>eudicotyledons</taxon>
        <taxon>Gunneridae</taxon>
        <taxon>Pentapetalae</taxon>
        <taxon>rosids</taxon>
        <taxon>malvids</taxon>
        <taxon>Sapindales</taxon>
        <taxon>Sapindaceae</taxon>
        <taxon>Hippocastanoideae</taxon>
        <taxon>Acereae</taxon>
        <taxon>Dipteronia</taxon>
    </lineage>
</organism>
<evidence type="ECO:0000256" key="1">
    <source>
        <dbReference type="ARBA" id="ARBA00007606"/>
    </source>
</evidence>
<dbReference type="GO" id="GO:0030246">
    <property type="term" value="F:carbohydrate binding"/>
    <property type="evidence" value="ECO:0007669"/>
    <property type="project" value="UniProtKB-KW"/>
</dbReference>
<evidence type="ECO:0000313" key="5">
    <source>
        <dbReference type="Proteomes" id="UP001281410"/>
    </source>
</evidence>
<evidence type="ECO:0000259" key="3">
    <source>
        <dbReference type="Pfam" id="PF00139"/>
    </source>
</evidence>
<proteinExistence type="inferred from homology"/>